<evidence type="ECO:0000313" key="2">
    <source>
        <dbReference type="Proteomes" id="UP001341840"/>
    </source>
</evidence>
<keyword evidence="2" id="KW-1185">Reference proteome</keyword>
<gene>
    <name evidence="1" type="ORF">PIB30_025880</name>
</gene>
<dbReference type="Proteomes" id="UP001341840">
    <property type="component" value="Unassembled WGS sequence"/>
</dbReference>
<accession>A0ABU6X8E2</accession>
<organism evidence="1 2">
    <name type="scientific">Stylosanthes scabra</name>
    <dbReference type="NCBI Taxonomy" id="79078"/>
    <lineage>
        <taxon>Eukaryota</taxon>
        <taxon>Viridiplantae</taxon>
        <taxon>Streptophyta</taxon>
        <taxon>Embryophyta</taxon>
        <taxon>Tracheophyta</taxon>
        <taxon>Spermatophyta</taxon>
        <taxon>Magnoliopsida</taxon>
        <taxon>eudicotyledons</taxon>
        <taxon>Gunneridae</taxon>
        <taxon>Pentapetalae</taxon>
        <taxon>rosids</taxon>
        <taxon>fabids</taxon>
        <taxon>Fabales</taxon>
        <taxon>Fabaceae</taxon>
        <taxon>Papilionoideae</taxon>
        <taxon>50 kb inversion clade</taxon>
        <taxon>dalbergioids sensu lato</taxon>
        <taxon>Dalbergieae</taxon>
        <taxon>Pterocarpus clade</taxon>
        <taxon>Stylosanthes</taxon>
    </lineage>
</organism>
<reference evidence="1 2" key="1">
    <citation type="journal article" date="2023" name="Plants (Basel)">
        <title>Bridging the Gap: Combining Genomics and Transcriptomics Approaches to Understand Stylosanthes scabra, an Orphan Legume from the Brazilian Caatinga.</title>
        <authorList>
            <person name="Ferreira-Neto J.R.C."/>
            <person name="da Silva M.D."/>
            <person name="Binneck E."/>
            <person name="de Melo N.F."/>
            <person name="da Silva R.H."/>
            <person name="de Melo A.L.T.M."/>
            <person name="Pandolfi V."/>
            <person name="Bustamante F.O."/>
            <person name="Brasileiro-Vidal A.C."/>
            <person name="Benko-Iseppon A.M."/>
        </authorList>
    </citation>
    <scope>NUCLEOTIDE SEQUENCE [LARGE SCALE GENOMIC DNA]</scope>
    <source>
        <tissue evidence="1">Leaves</tissue>
    </source>
</reference>
<comment type="caution">
    <text evidence="1">The sequence shown here is derived from an EMBL/GenBank/DDBJ whole genome shotgun (WGS) entry which is preliminary data.</text>
</comment>
<dbReference type="EMBL" id="JASCZI010211544">
    <property type="protein sequence ID" value="MED6194152.1"/>
    <property type="molecule type" value="Genomic_DNA"/>
</dbReference>
<protein>
    <submittedName>
        <fullName evidence="1">Uncharacterized protein</fullName>
    </submittedName>
</protein>
<proteinExistence type="predicted"/>
<evidence type="ECO:0000313" key="1">
    <source>
        <dbReference type="EMBL" id="MED6194152.1"/>
    </source>
</evidence>
<sequence>MEDTTTEESYSFTTARILVDSFQWERIHDSFILKDGERRFDIVAKEFGREVFGLQAHPTRSDVSVDDVQAVDDGVLVWGGTENVKADSGIRVGDPPVNIENLETPHVVVATSEASEVQETCLEREVNNPQGVPLGDNMLMEGVDKGANDLGLDENDNLFNEGEDEVGPSPVNENNRIIMEALKACNERDIHEGDVMMNGPLQDGPLRLGELNGDMDPNDIGLEKSGPIANENLEVVGGLGLALMGLTFMEVSVEADSGSNLHTNSIEEIEATKELYSVAGNRIASDCEDKPLRSLINEQQKRRKRDSTKKRKEVRRVHPSVACIGSGRSKLLRLGVCPLKS</sequence>
<name>A0ABU6X8E2_9FABA</name>